<dbReference type="GO" id="GO:0006631">
    <property type="term" value="P:fatty acid metabolic process"/>
    <property type="evidence" value="ECO:0007669"/>
    <property type="project" value="InterPro"/>
</dbReference>
<dbReference type="InterPro" id="IPR013328">
    <property type="entry name" value="6PGD_dom2"/>
</dbReference>
<evidence type="ECO:0000313" key="2">
    <source>
        <dbReference type="EMBL" id="GAG70799.1"/>
    </source>
</evidence>
<dbReference type="InterPro" id="IPR008927">
    <property type="entry name" value="6-PGluconate_DH-like_C_sf"/>
</dbReference>
<accession>X0ZN07</accession>
<evidence type="ECO:0000259" key="1">
    <source>
        <dbReference type="Pfam" id="PF00725"/>
    </source>
</evidence>
<proteinExistence type="predicted"/>
<dbReference type="EMBL" id="BART01001552">
    <property type="protein sequence ID" value="GAG70799.1"/>
    <property type="molecule type" value="Genomic_DNA"/>
</dbReference>
<reference evidence="2" key="1">
    <citation type="journal article" date="2014" name="Front. Microbiol.">
        <title>High frequency of phylogenetically diverse reductive dehalogenase-homologous genes in deep subseafloor sedimentary metagenomes.</title>
        <authorList>
            <person name="Kawai M."/>
            <person name="Futagami T."/>
            <person name="Toyoda A."/>
            <person name="Takaki Y."/>
            <person name="Nishi S."/>
            <person name="Hori S."/>
            <person name="Arai W."/>
            <person name="Tsubouchi T."/>
            <person name="Morono Y."/>
            <person name="Uchiyama I."/>
            <person name="Ito T."/>
            <person name="Fujiyama A."/>
            <person name="Inagaki F."/>
            <person name="Takami H."/>
        </authorList>
    </citation>
    <scope>NUCLEOTIDE SEQUENCE</scope>
    <source>
        <strain evidence="2">Expedition CK06-06</strain>
    </source>
</reference>
<feature type="domain" description="3-hydroxyacyl-CoA dehydrogenase C-terminal" evidence="1">
    <location>
        <begin position="1"/>
        <end position="53"/>
    </location>
</feature>
<dbReference type="PANTHER" id="PTHR48075:SF5">
    <property type="entry name" value="3-HYDROXYBUTYRYL-COA DEHYDROGENASE"/>
    <property type="match status" value="1"/>
</dbReference>
<protein>
    <recommendedName>
        <fullName evidence="1">3-hydroxyacyl-CoA dehydrogenase C-terminal domain-containing protein</fullName>
    </recommendedName>
</protein>
<dbReference type="Gene3D" id="1.10.1040.10">
    <property type="entry name" value="N-(1-d-carboxylethyl)-l-norvaline Dehydrogenase, domain 2"/>
    <property type="match status" value="1"/>
</dbReference>
<dbReference type="AlphaFoldDB" id="X0ZN07"/>
<dbReference type="GO" id="GO:0016616">
    <property type="term" value="F:oxidoreductase activity, acting on the CH-OH group of donors, NAD or NADP as acceptor"/>
    <property type="evidence" value="ECO:0007669"/>
    <property type="project" value="InterPro"/>
</dbReference>
<comment type="caution">
    <text evidence="2">The sequence shown here is derived from an EMBL/GenBank/DDBJ whole genome shotgun (WGS) entry which is preliminary data.</text>
</comment>
<gene>
    <name evidence="2" type="ORF">S01H4_05375</name>
</gene>
<dbReference type="SUPFAM" id="SSF48179">
    <property type="entry name" value="6-phosphogluconate dehydrogenase C-terminal domain-like"/>
    <property type="match status" value="1"/>
</dbReference>
<name>X0ZN07_9ZZZZ</name>
<dbReference type="InterPro" id="IPR006108">
    <property type="entry name" value="3HC_DH_C"/>
</dbReference>
<dbReference type="Pfam" id="PF00725">
    <property type="entry name" value="3HCDH"/>
    <property type="match status" value="1"/>
</dbReference>
<dbReference type="PANTHER" id="PTHR48075">
    <property type="entry name" value="3-HYDROXYACYL-COA DEHYDROGENASE FAMILY PROTEIN"/>
    <property type="match status" value="1"/>
</dbReference>
<sequence>ELADLIGLDTCLHVMETLYEGFKDSKYRPCPLLKNMVSSGRLGRKTGKGFYEY</sequence>
<feature type="non-terminal residue" evidence="2">
    <location>
        <position position="1"/>
    </location>
</feature>
<organism evidence="2">
    <name type="scientific">marine sediment metagenome</name>
    <dbReference type="NCBI Taxonomy" id="412755"/>
    <lineage>
        <taxon>unclassified sequences</taxon>
        <taxon>metagenomes</taxon>
        <taxon>ecological metagenomes</taxon>
    </lineage>
</organism>